<evidence type="ECO:0000259" key="16">
    <source>
        <dbReference type="Pfam" id="PF14681"/>
    </source>
</evidence>
<comment type="activity regulation">
    <text evidence="15">Allosterically activated by GTP.</text>
</comment>
<evidence type="ECO:0000256" key="8">
    <source>
        <dbReference type="ARBA" id="ARBA00022842"/>
    </source>
</evidence>
<dbReference type="InterPro" id="IPR029057">
    <property type="entry name" value="PRTase-like"/>
</dbReference>
<evidence type="ECO:0000256" key="14">
    <source>
        <dbReference type="ARBA" id="ARBA00079807"/>
    </source>
</evidence>
<proteinExistence type="inferred from homology"/>
<name>A0A562J3Y9_9FIRM</name>
<evidence type="ECO:0000256" key="4">
    <source>
        <dbReference type="ARBA" id="ARBA00022533"/>
    </source>
</evidence>
<keyword evidence="7 15" id="KW-0547">Nucleotide-binding</keyword>
<evidence type="ECO:0000256" key="10">
    <source>
        <dbReference type="ARBA" id="ARBA00031082"/>
    </source>
</evidence>
<dbReference type="UniPathway" id="UPA00574">
    <property type="reaction ID" value="UER00636"/>
</dbReference>
<evidence type="ECO:0000313" key="18">
    <source>
        <dbReference type="Proteomes" id="UP000315343"/>
    </source>
</evidence>
<dbReference type="EMBL" id="VLKH01000013">
    <property type="protein sequence ID" value="TWH77594.1"/>
    <property type="molecule type" value="Genomic_DNA"/>
</dbReference>
<dbReference type="InterPro" id="IPR005765">
    <property type="entry name" value="UPRT"/>
</dbReference>
<keyword evidence="6 15" id="KW-0808">Transferase</keyword>
<dbReference type="Gene3D" id="3.40.50.2020">
    <property type="match status" value="1"/>
</dbReference>
<evidence type="ECO:0000256" key="1">
    <source>
        <dbReference type="ARBA" id="ARBA00005180"/>
    </source>
</evidence>
<dbReference type="OrthoDB" id="9781675at2"/>
<feature type="domain" description="Phosphoribosyltransferase" evidence="16">
    <location>
        <begin position="6"/>
        <end position="208"/>
    </location>
</feature>
<dbReference type="InterPro" id="IPR050054">
    <property type="entry name" value="UPRTase/APRTase"/>
</dbReference>
<feature type="binding site" evidence="15">
    <location>
        <begin position="131"/>
        <end position="139"/>
    </location>
    <ligand>
        <name>5-phospho-alpha-D-ribose 1-diphosphate</name>
        <dbReference type="ChEBI" id="CHEBI:58017"/>
    </ligand>
</feature>
<dbReference type="GO" id="GO:0000287">
    <property type="term" value="F:magnesium ion binding"/>
    <property type="evidence" value="ECO:0007669"/>
    <property type="project" value="UniProtKB-UniRule"/>
</dbReference>
<keyword evidence="8 15" id="KW-0460">Magnesium</keyword>
<dbReference type="PANTHER" id="PTHR32315:SF4">
    <property type="entry name" value="URACIL PHOSPHORIBOSYLTRANSFERASE, CHLOROPLASTIC"/>
    <property type="match status" value="1"/>
</dbReference>
<feature type="binding site" evidence="15">
    <location>
        <position position="104"/>
    </location>
    <ligand>
        <name>5-phospho-alpha-D-ribose 1-diphosphate</name>
        <dbReference type="ChEBI" id="CHEBI:58017"/>
    </ligand>
</feature>
<keyword evidence="18" id="KW-1185">Reference proteome</keyword>
<evidence type="ECO:0000256" key="15">
    <source>
        <dbReference type="HAMAP-Rule" id="MF_01218"/>
    </source>
</evidence>
<dbReference type="CDD" id="cd06223">
    <property type="entry name" value="PRTases_typeI"/>
    <property type="match status" value="1"/>
</dbReference>
<keyword evidence="4 15" id="KW-0021">Allosteric enzyme</keyword>
<sequence>MSNVTVVSHPLIQHKLTMLRDKNTSSKDFRELVREIAMLMAYEVTRNLQLKDIEIETPIIKTTGKVLAGEDIAIVPVLRAGLGMVDGMLDLIPNAKIGHIGLYRNEETLEPVEYYCKLPSDIGNRIVIITEPMLSTGGSMNGAIALLKKHGAKKIKSIHLVCAPEGLKKVTDAHPDVEIYTASIDEKFNDIGYIVPGLGDAGDRLFGTK</sequence>
<dbReference type="FunFam" id="3.40.50.2020:FF:000003">
    <property type="entry name" value="Uracil phosphoribosyltransferase"/>
    <property type="match status" value="1"/>
</dbReference>
<evidence type="ECO:0000256" key="11">
    <source>
        <dbReference type="ARBA" id="ARBA00052919"/>
    </source>
</evidence>
<reference evidence="17 18" key="1">
    <citation type="submission" date="2019-07" db="EMBL/GenBank/DDBJ databases">
        <title>Genomic Encyclopedia of Type Strains, Phase I: the one thousand microbial genomes (KMG-I) project.</title>
        <authorList>
            <person name="Kyrpides N."/>
        </authorList>
    </citation>
    <scope>NUCLEOTIDE SEQUENCE [LARGE SCALE GENOMIC DNA]</scope>
    <source>
        <strain evidence="17 18">DSM 13558</strain>
    </source>
</reference>
<evidence type="ECO:0000313" key="17">
    <source>
        <dbReference type="EMBL" id="TWH77594.1"/>
    </source>
</evidence>
<dbReference type="SUPFAM" id="SSF53271">
    <property type="entry name" value="PRTase-like"/>
    <property type="match status" value="1"/>
</dbReference>
<comment type="similarity">
    <text evidence="2 15">Belongs to the UPRTase family.</text>
</comment>
<dbReference type="GO" id="GO:0004845">
    <property type="term" value="F:uracil phosphoribosyltransferase activity"/>
    <property type="evidence" value="ECO:0007669"/>
    <property type="project" value="UniProtKB-UniRule"/>
</dbReference>
<feature type="binding site" evidence="15">
    <location>
        <position position="194"/>
    </location>
    <ligand>
        <name>uracil</name>
        <dbReference type="ChEBI" id="CHEBI:17568"/>
    </ligand>
</feature>
<evidence type="ECO:0000256" key="13">
    <source>
        <dbReference type="ARBA" id="ARBA00072146"/>
    </source>
</evidence>
<feature type="binding site" evidence="15">
    <location>
        <begin position="199"/>
        <end position="201"/>
    </location>
    <ligand>
        <name>uracil</name>
        <dbReference type="ChEBI" id="CHEBI:17568"/>
    </ligand>
</feature>
<dbReference type="AlphaFoldDB" id="A0A562J3Y9"/>
<dbReference type="Proteomes" id="UP000315343">
    <property type="component" value="Unassembled WGS sequence"/>
</dbReference>
<dbReference type="InterPro" id="IPR034332">
    <property type="entry name" value="Upp_B"/>
</dbReference>
<dbReference type="NCBIfam" id="NF001097">
    <property type="entry name" value="PRK00129.1"/>
    <property type="match status" value="1"/>
</dbReference>
<keyword evidence="9 15" id="KW-0342">GTP-binding</keyword>
<dbReference type="HAMAP" id="MF_01218_B">
    <property type="entry name" value="Upp_B"/>
    <property type="match status" value="1"/>
</dbReference>
<dbReference type="EC" id="2.4.2.9" evidence="3 15"/>
<evidence type="ECO:0000256" key="12">
    <source>
        <dbReference type="ARBA" id="ARBA00056901"/>
    </source>
</evidence>
<dbReference type="GO" id="GO:0005737">
    <property type="term" value="C:cytoplasm"/>
    <property type="evidence" value="ECO:0007669"/>
    <property type="project" value="UniProtKB-ARBA"/>
</dbReference>
<comment type="pathway">
    <text evidence="1 15">Pyrimidine metabolism; UMP biosynthesis via salvage pathway; UMP from uracil: step 1/1.</text>
</comment>
<comment type="catalytic activity">
    <reaction evidence="11 15">
        <text>UMP + diphosphate = 5-phospho-alpha-D-ribose 1-diphosphate + uracil</text>
        <dbReference type="Rhea" id="RHEA:13017"/>
        <dbReference type="ChEBI" id="CHEBI:17568"/>
        <dbReference type="ChEBI" id="CHEBI:33019"/>
        <dbReference type="ChEBI" id="CHEBI:57865"/>
        <dbReference type="ChEBI" id="CHEBI:58017"/>
        <dbReference type="EC" id="2.4.2.9"/>
    </reaction>
</comment>
<dbReference type="InterPro" id="IPR000836">
    <property type="entry name" value="PRTase_dom"/>
</dbReference>
<evidence type="ECO:0000256" key="9">
    <source>
        <dbReference type="ARBA" id="ARBA00023134"/>
    </source>
</evidence>
<comment type="function">
    <text evidence="12 15">Catalyzes the conversion of uracil and 5-phospho-alpha-D-ribose 1-diphosphate (PRPP) to UMP and diphosphate.</text>
</comment>
<feature type="binding site" evidence="15">
    <location>
        <position position="79"/>
    </location>
    <ligand>
        <name>5-phospho-alpha-D-ribose 1-diphosphate</name>
        <dbReference type="ChEBI" id="CHEBI:58017"/>
    </ligand>
</feature>
<dbReference type="GO" id="GO:0005525">
    <property type="term" value="F:GTP binding"/>
    <property type="evidence" value="ECO:0007669"/>
    <property type="project" value="UniProtKB-KW"/>
</dbReference>
<dbReference type="NCBIfam" id="TIGR01091">
    <property type="entry name" value="upp"/>
    <property type="match status" value="1"/>
</dbReference>
<dbReference type="Pfam" id="PF14681">
    <property type="entry name" value="UPRTase"/>
    <property type="match status" value="1"/>
</dbReference>
<evidence type="ECO:0000256" key="7">
    <source>
        <dbReference type="ARBA" id="ARBA00022741"/>
    </source>
</evidence>
<comment type="caution">
    <text evidence="17">The sequence shown here is derived from an EMBL/GenBank/DDBJ whole genome shotgun (WGS) entry which is preliminary data.</text>
</comment>
<evidence type="ECO:0000256" key="6">
    <source>
        <dbReference type="ARBA" id="ARBA00022679"/>
    </source>
</evidence>
<dbReference type="GO" id="GO:0044206">
    <property type="term" value="P:UMP salvage"/>
    <property type="evidence" value="ECO:0007669"/>
    <property type="project" value="UniProtKB-UniRule"/>
</dbReference>
<dbReference type="GO" id="GO:0006223">
    <property type="term" value="P:uracil salvage"/>
    <property type="evidence" value="ECO:0007669"/>
    <property type="project" value="InterPro"/>
</dbReference>
<protein>
    <recommendedName>
        <fullName evidence="13 15">Uracil phosphoribosyltransferase</fullName>
        <ecNumber evidence="3 15">2.4.2.9</ecNumber>
    </recommendedName>
    <alternativeName>
        <fullName evidence="10 15">UMP pyrophosphorylase</fullName>
    </alternativeName>
    <alternativeName>
        <fullName evidence="14 15">UPRTase</fullName>
    </alternativeName>
</protein>
<evidence type="ECO:0000256" key="5">
    <source>
        <dbReference type="ARBA" id="ARBA00022676"/>
    </source>
</evidence>
<comment type="cofactor">
    <cofactor evidence="15">
        <name>Mg(2+)</name>
        <dbReference type="ChEBI" id="CHEBI:18420"/>
    </cofactor>
    <text evidence="15">Binds 1 Mg(2+) ion per subunit. The magnesium is bound as Mg-PRPP.</text>
</comment>
<evidence type="ECO:0000256" key="3">
    <source>
        <dbReference type="ARBA" id="ARBA00011894"/>
    </source>
</evidence>
<accession>A0A562J3Y9</accession>
<keyword evidence="5 15" id="KW-0328">Glycosyltransferase</keyword>
<dbReference type="RefSeq" id="WP_019229556.1">
    <property type="nucleotide sequence ID" value="NZ_DAMBUX010000012.1"/>
</dbReference>
<organism evidence="17 18">
    <name type="scientific">Sedimentibacter saalensis</name>
    <dbReference type="NCBI Taxonomy" id="130788"/>
    <lineage>
        <taxon>Bacteria</taxon>
        <taxon>Bacillati</taxon>
        <taxon>Bacillota</taxon>
        <taxon>Tissierellia</taxon>
        <taxon>Sedimentibacter</taxon>
    </lineage>
</organism>
<gene>
    <name evidence="15" type="primary">upp</name>
    <name evidence="17" type="ORF">LY60_03360</name>
</gene>
<dbReference type="PANTHER" id="PTHR32315">
    <property type="entry name" value="ADENINE PHOSPHORIBOSYLTRANSFERASE"/>
    <property type="match status" value="1"/>
</dbReference>
<evidence type="ECO:0000256" key="2">
    <source>
        <dbReference type="ARBA" id="ARBA00009516"/>
    </source>
</evidence>
<feature type="binding site" evidence="15">
    <location>
        <position position="200"/>
    </location>
    <ligand>
        <name>5-phospho-alpha-D-ribose 1-diphosphate</name>
        <dbReference type="ChEBI" id="CHEBI:58017"/>
    </ligand>
</feature>